<organism evidence="1 2">
    <name type="scientific">Periplaneta americana</name>
    <name type="common">American cockroach</name>
    <name type="synonym">Blatta americana</name>
    <dbReference type="NCBI Taxonomy" id="6978"/>
    <lineage>
        <taxon>Eukaryota</taxon>
        <taxon>Metazoa</taxon>
        <taxon>Ecdysozoa</taxon>
        <taxon>Arthropoda</taxon>
        <taxon>Hexapoda</taxon>
        <taxon>Insecta</taxon>
        <taxon>Pterygota</taxon>
        <taxon>Neoptera</taxon>
        <taxon>Polyneoptera</taxon>
        <taxon>Dictyoptera</taxon>
        <taxon>Blattodea</taxon>
        <taxon>Blattoidea</taxon>
        <taxon>Blattidae</taxon>
        <taxon>Blattinae</taxon>
        <taxon>Periplaneta</taxon>
    </lineage>
</organism>
<dbReference type="InterPro" id="IPR036691">
    <property type="entry name" value="Endo/exonu/phosph_ase_sf"/>
</dbReference>
<evidence type="ECO:0000313" key="1">
    <source>
        <dbReference type="EMBL" id="KAJ4447788.1"/>
    </source>
</evidence>
<comment type="caution">
    <text evidence="1">The sequence shown here is derived from an EMBL/GenBank/DDBJ whole genome shotgun (WGS) entry which is preliminary data.</text>
</comment>
<keyword evidence="2" id="KW-1185">Reference proteome</keyword>
<dbReference type="EMBL" id="JAJSOF020000005">
    <property type="protein sequence ID" value="KAJ4447788.1"/>
    <property type="molecule type" value="Genomic_DNA"/>
</dbReference>
<accession>A0ABQ8TNA9</accession>
<proteinExistence type="predicted"/>
<dbReference type="SUPFAM" id="SSF56219">
    <property type="entry name" value="DNase I-like"/>
    <property type="match status" value="1"/>
</dbReference>
<gene>
    <name evidence="1" type="ORF">ANN_09796</name>
</gene>
<evidence type="ECO:0000313" key="2">
    <source>
        <dbReference type="Proteomes" id="UP001148838"/>
    </source>
</evidence>
<protein>
    <recommendedName>
        <fullName evidence="3">Craniofacial development protein 2-like</fullName>
    </recommendedName>
</protein>
<dbReference type="Proteomes" id="UP001148838">
    <property type="component" value="Unassembled WGS sequence"/>
</dbReference>
<sequence length="214" mass="24710">MPSTWPGIEPATLGIEGQRYTNLPTRSTFKKRLGVGLWVDNSIPEIFNVEKPKEASRTDHRRRLGKRNKGFLIHKKVKSNIIDFQPINEHICSIRIKGRLFTTILSVHTPIEEKDEIVKHAFYERLDRVHQQIPKHDIIIILGDMNVKIGKTSVVSNVGRYTLHDISNANGERLCDFAVAKYLFISSTRFPHRIYTYKHGYHLMALQLIKLITS</sequence>
<name>A0ABQ8TNA9_PERAM</name>
<reference evidence="1 2" key="1">
    <citation type="journal article" date="2022" name="Allergy">
        <title>Genome assembly and annotation of Periplaneta americana reveal a comprehensive cockroach allergen profile.</title>
        <authorList>
            <person name="Wang L."/>
            <person name="Xiong Q."/>
            <person name="Saelim N."/>
            <person name="Wang L."/>
            <person name="Nong W."/>
            <person name="Wan A.T."/>
            <person name="Shi M."/>
            <person name="Liu X."/>
            <person name="Cao Q."/>
            <person name="Hui J.H.L."/>
            <person name="Sookrung N."/>
            <person name="Leung T.F."/>
            <person name="Tungtrongchitr A."/>
            <person name="Tsui S.K.W."/>
        </authorList>
    </citation>
    <scope>NUCLEOTIDE SEQUENCE [LARGE SCALE GENOMIC DNA]</scope>
    <source>
        <strain evidence="1">PWHHKU_190912</strain>
    </source>
</reference>
<dbReference type="Gene3D" id="3.60.10.10">
    <property type="entry name" value="Endonuclease/exonuclease/phosphatase"/>
    <property type="match status" value="1"/>
</dbReference>
<evidence type="ECO:0008006" key="3">
    <source>
        <dbReference type="Google" id="ProtNLM"/>
    </source>
</evidence>